<proteinExistence type="predicted"/>
<dbReference type="InterPro" id="IPR007263">
    <property type="entry name" value="DCC1-like"/>
</dbReference>
<dbReference type="Pfam" id="PF04134">
    <property type="entry name" value="DCC1-like"/>
    <property type="match status" value="1"/>
</dbReference>
<comment type="caution">
    <text evidence="1">The sequence shown here is derived from an EMBL/GenBank/DDBJ whole genome shotgun (WGS) entry which is preliminary data.</text>
</comment>
<keyword evidence="2" id="KW-1185">Reference proteome</keyword>
<sequence>MGTTPVGTTAVGTTAVRRLTVLYDAQCPLCVHLRHWLLRQRQLVPLDLVPAASQEAVRRFPRLDHRATLDEITVVGNAGQVYRGAAAWVVCLWALAEHRPRAHWLATPAGAPFARAAVLAAAKYREITAPSCEGRCEPAAPPG</sequence>
<evidence type="ECO:0000313" key="2">
    <source>
        <dbReference type="Proteomes" id="UP001223144"/>
    </source>
</evidence>
<reference evidence="1 2" key="1">
    <citation type="submission" date="2023-04" db="EMBL/GenBank/DDBJ databases">
        <title>Streptomyces chengmaiensis sp. nov. isolated from the stem of mangrove plant in Hainan.</title>
        <authorList>
            <person name="Huang X."/>
            <person name="Zhou S."/>
            <person name="Chu X."/>
            <person name="Xie Y."/>
            <person name="Lin Y."/>
        </authorList>
    </citation>
    <scope>NUCLEOTIDE SEQUENCE [LARGE SCALE GENOMIC DNA]</scope>
    <source>
        <strain evidence="1 2">HNM0663</strain>
    </source>
</reference>
<name>A0ABT6HSY5_9ACTN</name>
<dbReference type="RefSeq" id="WP_279930758.1">
    <property type="nucleotide sequence ID" value="NZ_JARWBG010000032.1"/>
</dbReference>
<evidence type="ECO:0000313" key="1">
    <source>
        <dbReference type="EMBL" id="MDH2391826.1"/>
    </source>
</evidence>
<gene>
    <name evidence="1" type="ORF">QCN29_24215</name>
</gene>
<protein>
    <submittedName>
        <fullName evidence="1">DCC1-like thiol-disulfide oxidoreductase family protein</fullName>
    </submittedName>
</protein>
<accession>A0ABT6HSY5</accession>
<dbReference type="EMBL" id="JARWBG010000032">
    <property type="protein sequence ID" value="MDH2391826.1"/>
    <property type="molecule type" value="Genomic_DNA"/>
</dbReference>
<dbReference type="Proteomes" id="UP001223144">
    <property type="component" value="Unassembled WGS sequence"/>
</dbReference>
<organism evidence="1 2">
    <name type="scientific">Streptomyces chengmaiensis</name>
    <dbReference type="NCBI Taxonomy" id="3040919"/>
    <lineage>
        <taxon>Bacteria</taxon>
        <taxon>Bacillati</taxon>
        <taxon>Actinomycetota</taxon>
        <taxon>Actinomycetes</taxon>
        <taxon>Kitasatosporales</taxon>
        <taxon>Streptomycetaceae</taxon>
        <taxon>Streptomyces</taxon>
    </lineage>
</organism>